<dbReference type="Gene3D" id="3.40.50.10490">
    <property type="entry name" value="Glucose-6-phosphate isomerase like protein, domain 1"/>
    <property type="match status" value="1"/>
</dbReference>
<protein>
    <submittedName>
        <fullName evidence="6">MurR/RpiR family transcriptional regulator</fullName>
    </submittedName>
</protein>
<dbReference type="AlphaFoldDB" id="A0A850RBS8"/>
<dbReference type="InterPro" id="IPR009057">
    <property type="entry name" value="Homeodomain-like_sf"/>
</dbReference>
<dbReference type="PROSITE" id="PS51464">
    <property type="entry name" value="SIS"/>
    <property type="match status" value="1"/>
</dbReference>
<proteinExistence type="predicted"/>
<accession>A0A850RBS8</accession>
<dbReference type="GO" id="GO:0003677">
    <property type="term" value="F:DNA binding"/>
    <property type="evidence" value="ECO:0007669"/>
    <property type="project" value="UniProtKB-KW"/>
</dbReference>
<dbReference type="Pfam" id="PF01380">
    <property type="entry name" value="SIS"/>
    <property type="match status" value="1"/>
</dbReference>
<evidence type="ECO:0000313" key="7">
    <source>
        <dbReference type="Proteomes" id="UP000563523"/>
    </source>
</evidence>
<dbReference type="InterPro" id="IPR036388">
    <property type="entry name" value="WH-like_DNA-bd_sf"/>
</dbReference>
<feature type="domain" description="SIS" evidence="5">
    <location>
        <begin position="109"/>
        <end position="246"/>
    </location>
</feature>
<feature type="domain" description="HTH rpiR-type" evidence="4">
    <location>
        <begin position="1"/>
        <end position="77"/>
    </location>
</feature>
<sequence>MEIERAFNQNYQILNLTEKKVLSQILAQKSTFTNLTLADLAHQTSVSQSFLIRLCKKIGFSGYSEFKYQLKLESKHATNTLSSQDLLQANQASLQETLALLKIEQLDDLCQQMQQAAHIYTYATGYGAKNILEDFKRGMISAKKAIISFPTSIELKLNSSVMQKDDILFVVSMSGQAHTVLSTLPILKAKGIIIVSITRFIVNPLASLAAINLYLETTKTDEVYTSYVPLCLILDLIVKRFLNLNP</sequence>
<dbReference type="GO" id="GO:0003700">
    <property type="term" value="F:DNA-binding transcription factor activity"/>
    <property type="evidence" value="ECO:0007669"/>
    <property type="project" value="InterPro"/>
</dbReference>
<dbReference type="PANTHER" id="PTHR30514:SF1">
    <property type="entry name" value="HTH-TYPE TRANSCRIPTIONAL REGULATOR HEXR-RELATED"/>
    <property type="match status" value="1"/>
</dbReference>
<evidence type="ECO:0000256" key="3">
    <source>
        <dbReference type="ARBA" id="ARBA00023163"/>
    </source>
</evidence>
<dbReference type="GO" id="GO:0097367">
    <property type="term" value="F:carbohydrate derivative binding"/>
    <property type="evidence" value="ECO:0007669"/>
    <property type="project" value="InterPro"/>
</dbReference>
<reference evidence="6 7" key="1">
    <citation type="submission" date="2020-06" db="EMBL/GenBank/DDBJ databases">
        <authorList>
            <person name="Kang J."/>
        </authorList>
    </citation>
    <scope>NUCLEOTIDE SEQUENCE [LARGE SCALE GENOMIC DNA]</scope>
    <source>
        <strain evidence="6 7">DCY120</strain>
    </source>
</reference>
<dbReference type="EMBL" id="JABZEC010000003">
    <property type="protein sequence ID" value="NVY96248.1"/>
    <property type="molecule type" value="Genomic_DNA"/>
</dbReference>
<dbReference type="Pfam" id="PF01418">
    <property type="entry name" value="HTH_6"/>
    <property type="match status" value="1"/>
</dbReference>
<dbReference type="GO" id="GO:1901135">
    <property type="term" value="P:carbohydrate derivative metabolic process"/>
    <property type="evidence" value="ECO:0007669"/>
    <property type="project" value="InterPro"/>
</dbReference>
<dbReference type="CDD" id="cd05013">
    <property type="entry name" value="SIS_RpiR"/>
    <property type="match status" value="1"/>
</dbReference>
<dbReference type="SUPFAM" id="SSF46689">
    <property type="entry name" value="Homeodomain-like"/>
    <property type="match status" value="1"/>
</dbReference>
<dbReference type="PANTHER" id="PTHR30514">
    <property type="entry name" value="GLUCOKINASE"/>
    <property type="match status" value="1"/>
</dbReference>
<gene>
    <name evidence="6" type="ORF">HU830_03525</name>
</gene>
<evidence type="ECO:0000256" key="1">
    <source>
        <dbReference type="ARBA" id="ARBA00023015"/>
    </source>
</evidence>
<dbReference type="SUPFAM" id="SSF53697">
    <property type="entry name" value="SIS domain"/>
    <property type="match status" value="1"/>
</dbReference>
<evidence type="ECO:0000313" key="6">
    <source>
        <dbReference type="EMBL" id="NVY96248.1"/>
    </source>
</evidence>
<dbReference type="InterPro" id="IPR047640">
    <property type="entry name" value="RpiR-like"/>
</dbReference>
<dbReference type="InterPro" id="IPR035472">
    <property type="entry name" value="RpiR-like_SIS"/>
</dbReference>
<comment type="caution">
    <text evidence="6">The sequence shown here is derived from an EMBL/GenBank/DDBJ whole genome shotgun (WGS) entry which is preliminary data.</text>
</comment>
<dbReference type="InterPro" id="IPR046348">
    <property type="entry name" value="SIS_dom_sf"/>
</dbReference>
<keyword evidence="3" id="KW-0804">Transcription</keyword>
<keyword evidence="2" id="KW-0238">DNA-binding</keyword>
<name>A0A850RBS8_9LACO</name>
<dbReference type="Gene3D" id="1.10.10.10">
    <property type="entry name" value="Winged helix-like DNA-binding domain superfamily/Winged helix DNA-binding domain"/>
    <property type="match status" value="1"/>
</dbReference>
<dbReference type="Proteomes" id="UP000563523">
    <property type="component" value="Unassembled WGS sequence"/>
</dbReference>
<evidence type="ECO:0000259" key="4">
    <source>
        <dbReference type="PROSITE" id="PS51071"/>
    </source>
</evidence>
<evidence type="ECO:0000256" key="2">
    <source>
        <dbReference type="ARBA" id="ARBA00023125"/>
    </source>
</evidence>
<keyword evidence="1" id="KW-0805">Transcription regulation</keyword>
<dbReference type="PROSITE" id="PS51071">
    <property type="entry name" value="HTH_RPIR"/>
    <property type="match status" value="1"/>
</dbReference>
<dbReference type="RefSeq" id="WP_176942418.1">
    <property type="nucleotide sequence ID" value="NZ_JABZEC010000003.1"/>
</dbReference>
<keyword evidence="7" id="KW-1185">Reference proteome</keyword>
<organism evidence="6 7">
    <name type="scientific">Bombilactobacillus apium</name>
    <dbReference type="NCBI Taxonomy" id="2675299"/>
    <lineage>
        <taxon>Bacteria</taxon>
        <taxon>Bacillati</taxon>
        <taxon>Bacillota</taxon>
        <taxon>Bacilli</taxon>
        <taxon>Lactobacillales</taxon>
        <taxon>Lactobacillaceae</taxon>
        <taxon>Bombilactobacillus</taxon>
    </lineage>
</organism>
<dbReference type="InterPro" id="IPR001347">
    <property type="entry name" value="SIS_dom"/>
</dbReference>
<evidence type="ECO:0000259" key="5">
    <source>
        <dbReference type="PROSITE" id="PS51464"/>
    </source>
</evidence>
<dbReference type="InterPro" id="IPR000281">
    <property type="entry name" value="HTH_RpiR"/>
</dbReference>